<proteinExistence type="predicted"/>
<dbReference type="EMBL" id="JACGCM010001237">
    <property type="protein sequence ID" value="KAF6158086.1"/>
    <property type="molecule type" value="Genomic_DNA"/>
</dbReference>
<dbReference type="AlphaFoldDB" id="A0A7J7MT69"/>
<sequence length="149" mass="17553">MMISHHCKIFSMSDSPRITLALLIILHHHNNMNLFNKKMSNNIPKSDHPRLINKNLFNRNLFKYNILFNKKRKRQVTNAEANAMQVLFGGNAPDVPTIKRTKLLRAYPHALQRMIIEVMRDLPETSDLQRGRSREFGRNMEYILVISWI</sequence>
<dbReference type="Proteomes" id="UP000541444">
    <property type="component" value="Unassembled WGS sequence"/>
</dbReference>
<name>A0A7J7MT69_9MAGN</name>
<reference evidence="1 2" key="1">
    <citation type="journal article" date="2020" name="IScience">
        <title>Genome Sequencing of the Endangered Kingdonia uniflora (Circaeasteraceae, Ranunculales) Reveals Potential Mechanisms of Evolutionary Specialization.</title>
        <authorList>
            <person name="Sun Y."/>
            <person name="Deng T."/>
            <person name="Zhang A."/>
            <person name="Moore M.J."/>
            <person name="Landis J.B."/>
            <person name="Lin N."/>
            <person name="Zhang H."/>
            <person name="Zhang X."/>
            <person name="Huang J."/>
            <person name="Zhang X."/>
            <person name="Sun H."/>
            <person name="Wang H."/>
        </authorList>
    </citation>
    <scope>NUCLEOTIDE SEQUENCE [LARGE SCALE GENOMIC DNA]</scope>
    <source>
        <strain evidence="1">TB1705</strain>
        <tissue evidence="1">Leaf</tissue>
    </source>
</reference>
<organism evidence="1 2">
    <name type="scientific">Kingdonia uniflora</name>
    <dbReference type="NCBI Taxonomy" id="39325"/>
    <lineage>
        <taxon>Eukaryota</taxon>
        <taxon>Viridiplantae</taxon>
        <taxon>Streptophyta</taxon>
        <taxon>Embryophyta</taxon>
        <taxon>Tracheophyta</taxon>
        <taxon>Spermatophyta</taxon>
        <taxon>Magnoliopsida</taxon>
        <taxon>Ranunculales</taxon>
        <taxon>Circaeasteraceae</taxon>
        <taxon>Kingdonia</taxon>
    </lineage>
</organism>
<evidence type="ECO:0000313" key="1">
    <source>
        <dbReference type="EMBL" id="KAF6158086.1"/>
    </source>
</evidence>
<comment type="caution">
    <text evidence="1">The sequence shown here is derived from an EMBL/GenBank/DDBJ whole genome shotgun (WGS) entry which is preliminary data.</text>
</comment>
<protein>
    <submittedName>
        <fullName evidence="1">Uncharacterized protein</fullName>
    </submittedName>
</protein>
<keyword evidence="2" id="KW-1185">Reference proteome</keyword>
<gene>
    <name evidence="1" type="ORF">GIB67_014880</name>
</gene>
<accession>A0A7J7MT69</accession>
<evidence type="ECO:0000313" key="2">
    <source>
        <dbReference type="Proteomes" id="UP000541444"/>
    </source>
</evidence>